<dbReference type="Proteomes" id="UP000681720">
    <property type="component" value="Unassembled WGS sequence"/>
</dbReference>
<organism evidence="1 4">
    <name type="scientific">Rotaria magnacalcarata</name>
    <dbReference type="NCBI Taxonomy" id="392030"/>
    <lineage>
        <taxon>Eukaryota</taxon>
        <taxon>Metazoa</taxon>
        <taxon>Spiralia</taxon>
        <taxon>Gnathifera</taxon>
        <taxon>Rotifera</taxon>
        <taxon>Eurotatoria</taxon>
        <taxon>Bdelloidea</taxon>
        <taxon>Philodinida</taxon>
        <taxon>Philodinidae</taxon>
        <taxon>Rotaria</taxon>
    </lineage>
</organism>
<dbReference type="Proteomes" id="UP000663866">
    <property type="component" value="Unassembled WGS sequence"/>
</dbReference>
<dbReference type="Proteomes" id="UP000663834">
    <property type="component" value="Unassembled WGS sequence"/>
</dbReference>
<evidence type="ECO:0000313" key="5">
    <source>
        <dbReference type="Proteomes" id="UP000663866"/>
    </source>
</evidence>
<evidence type="ECO:0000313" key="2">
    <source>
        <dbReference type="EMBL" id="CAF4448098.1"/>
    </source>
</evidence>
<comment type="caution">
    <text evidence="1">The sequence shown here is derived from an EMBL/GenBank/DDBJ whole genome shotgun (WGS) entry which is preliminary data.</text>
</comment>
<name>A0A815UHG6_9BILA</name>
<evidence type="ECO:0000313" key="3">
    <source>
        <dbReference type="EMBL" id="CAF4547680.1"/>
    </source>
</evidence>
<accession>A0A815UHG6</accession>
<feature type="non-terminal residue" evidence="1">
    <location>
        <position position="1"/>
    </location>
</feature>
<dbReference type="EMBL" id="CAJNOW010007780">
    <property type="protein sequence ID" value="CAF1522679.1"/>
    <property type="molecule type" value="Genomic_DNA"/>
</dbReference>
<protein>
    <submittedName>
        <fullName evidence="1">Uncharacterized protein</fullName>
    </submittedName>
</protein>
<proteinExistence type="predicted"/>
<gene>
    <name evidence="2" type="ORF">GIL414_LOCUS32289</name>
    <name evidence="1" type="ORF">KQP761_LOCUS15795</name>
    <name evidence="3" type="ORF">OVN521_LOCUS43067</name>
</gene>
<reference evidence="1" key="1">
    <citation type="submission" date="2021-02" db="EMBL/GenBank/DDBJ databases">
        <authorList>
            <person name="Nowell W R."/>
        </authorList>
    </citation>
    <scope>NUCLEOTIDE SEQUENCE</scope>
</reference>
<dbReference type="EMBL" id="CAJOBG010060605">
    <property type="protein sequence ID" value="CAF4547680.1"/>
    <property type="molecule type" value="Genomic_DNA"/>
</dbReference>
<evidence type="ECO:0000313" key="4">
    <source>
        <dbReference type="Proteomes" id="UP000663834"/>
    </source>
</evidence>
<sequence length="46" mass="5285">IAHQRHTIHSVQNGANNNDDILEQLLNNLLGLELRDEGRDYLSWTS</sequence>
<dbReference type="AlphaFoldDB" id="A0A815UHG6"/>
<keyword evidence="5" id="KW-1185">Reference proteome</keyword>
<dbReference type="EMBL" id="CAJOBJ010068113">
    <property type="protein sequence ID" value="CAF4448098.1"/>
    <property type="molecule type" value="Genomic_DNA"/>
</dbReference>
<evidence type="ECO:0000313" key="1">
    <source>
        <dbReference type="EMBL" id="CAF1522679.1"/>
    </source>
</evidence>